<dbReference type="PRINTS" id="PR00722">
    <property type="entry name" value="CHYMOTRYPSIN"/>
</dbReference>
<dbReference type="Gene3D" id="3.10.100.10">
    <property type="entry name" value="Mannose-Binding Protein A, subunit A"/>
    <property type="match status" value="1"/>
</dbReference>
<evidence type="ECO:0000259" key="4">
    <source>
        <dbReference type="PROSITE" id="PS50041"/>
    </source>
</evidence>
<feature type="compositionally biased region" description="Polar residues" evidence="3">
    <location>
        <begin position="1"/>
        <end position="17"/>
    </location>
</feature>
<gene>
    <name evidence="6" type="ORF">MNOR_LOCUS12304</name>
</gene>
<evidence type="ECO:0000313" key="7">
    <source>
        <dbReference type="Proteomes" id="UP001497623"/>
    </source>
</evidence>
<reference evidence="6 7" key="1">
    <citation type="submission" date="2024-05" db="EMBL/GenBank/DDBJ databases">
        <authorList>
            <person name="Wallberg A."/>
        </authorList>
    </citation>
    <scope>NUCLEOTIDE SEQUENCE [LARGE SCALE GENOMIC DNA]</scope>
</reference>
<dbReference type="InterPro" id="IPR001254">
    <property type="entry name" value="Trypsin_dom"/>
</dbReference>
<keyword evidence="7" id="KW-1185">Reference proteome</keyword>
<feature type="region of interest" description="Disordered" evidence="3">
    <location>
        <begin position="1"/>
        <end position="31"/>
    </location>
</feature>
<dbReference type="InterPro" id="IPR016187">
    <property type="entry name" value="CTDL_fold"/>
</dbReference>
<feature type="non-terminal residue" evidence="6">
    <location>
        <position position="1"/>
    </location>
</feature>
<organism evidence="6 7">
    <name type="scientific">Meganyctiphanes norvegica</name>
    <name type="common">Northern krill</name>
    <name type="synonym">Thysanopoda norvegica</name>
    <dbReference type="NCBI Taxonomy" id="48144"/>
    <lineage>
        <taxon>Eukaryota</taxon>
        <taxon>Metazoa</taxon>
        <taxon>Ecdysozoa</taxon>
        <taxon>Arthropoda</taxon>
        <taxon>Crustacea</taxon>
        <taxon>Multicrustacea</taxon>
        <taxon>Malacostraca</taxon>
        <taxon>Eumalacostraca</taxon>
        <taxon>Eucarida</taxon>
        <taxon>Euphausiacea</taxon>
        <taxon>Euphausiidae</taxon>
        <taxon>Meganyctiphanes</taxon>
    </lineage>
</organism>
<dbReference type="Proteomes" id="UP001497623">
    <property type="component" value="Unassembled WGS sequence"/>
</dbReference>
<dbReference type="CDD" id="cd00190">
    <property type="entry name" value="Tryp_SPc"/>
    <property type="match status" value="1"/>
</dbReference>
<evidence type="ECO:0000259" key="5">
    <source>
        <dbReference type="PROSITE" id="PS50240"/>
    </source>
</evidence>
<keyword evidence="2" id="KW-0378">Hydrolase</keyword>
<evidence type="ECO:0000256" key="2">
    <source>
        <dbReference type="RuleBase" id="RU363034"/>
    </source>
</evidence>
<dbReference type="Gene3D" id="2.40.10.10">
    <property type="entry name" value="Trypsin-like serine proteases"/>
    <property type="match status" value="2"/>
</dbReference>
<dbReference type="PROSITE" id="PS50240">
    <property type="entry name" value="TRYPSIN_DOM"/>
    <property type="match status" value="1"/>
</dbReference>
<comment type="caution">
    <text evidence="6">The sequence shown here is derived from an EMBL/GenBank/DDBJ whole genome shotgun (WGS) entry which is preliminary data.</text>
</comment>
<sequence>GNTDVASPDQPISSSDCGSFEAVSHQPPKEASSHLSLIGDRVIDNSSPLTDIGGTAALHSSATNLGASTQFCGASLISDRFLLTAAHCIDDSKRPFTISLGREDLDDNPIPGINTYGVKNVHVYPGYKNASTDYNDIAILETDRSVQYNEKIWPYCLPEKNQVLSDYFPVQIAGWGMVNQTHKPSLINTAFVKLVENSRCEREWLKLASPNYALVRKKQYPEGLTQQILCAGRLGVDSCKGDSGGPLSFQSSNGRQTVLGIISNGVRCPILPTLPGFYTNIANYIDWIYGIIGQPKHITPNSNAPHPTSSTGCPKGDGFFPSLDGKECFKIFTGYFNWDDAVAQCKAEGLVLAHPEDGTIPWLQTHLNENYGGWEYWVHARRNRRQSTFQWKDNGAEVTASHSLWYPGQPNDGEDSDICVFLSAFSSDIEDAPGRPYFDYDCSGTRGRPLCEVVRN</sequence>
<dbReference type="PROSITE" id="PS00135">
    <property type="entry name" value="TRYPSIN_SER"/>
    <property type="match status" value="1"/>
</dbReference>
<dbReference type="GO" id="GO:0006508">
    <property type="term" value="P:proteolysis"/>
    <property type="evidence" value="ECO:0007669"/>
    <property type="project" value="UniProtKB-KW"/>
</dbReference>
<dbReference type="GO" id="GO:0004252">
    <property type="term" value="F:serine-type endopeptidase activity"/>
    <property type="evidence" value="ECO:0007669"/>
    <property type="project" value="InterPro"/>
</dbReference>
<dbReference type="InterPro" id="IPR016186">
    <property type="entry name" value="C-type_lectin-like/link_sf"/>
</dbReference>
<dbReference type="AlphaFoldDB" id="A0AAV2QK66"/>
<dbReference type="InterPro" id="IPR033116">
    <property type="entry name" value="TRYPSIN_SER"/>
</dbReference>
<proteinExistence type="predicted"/>
<dbReference type="SUPFAM" id="SSF56436">
    <property type="entry name" value="C-type lectin-like"/>
    <property type="match status" value="1"/>
</dbReference>
<evidence type="ECO:0000256" key="1">
    <source>
        <dbReference type="ARBA" id="ARBA00023157"/>
    </source>
</evidence>
<dbReference type="InterPro" id="IPR018114">
    <property type="entry name" value="TRYPSIN_HIS"/>
</dbReference>
<keyword evidence="2" id="KW-0720">Serine protease</keyword>
<dbReference type="PROSITE" id="PS50041">
    <property type="entry name" value="C_TYPE_LECTIN_2"/>
    <property type="match status" value="1"/>
</dbReference>
<dbReference type="PROSITE" id="PS00134">
    <property type="entry name" value="TRYPSIN_HIS"/>
    <property type="match status" value="1"/>
</dbReference>
<feature type="domain" description="Peptidase S1" evidence="5">
    <location>
        <begin position="37"/>
        <end position="293"/>
    </location>
</feature>
<dbReference type="SMART" id="SM00034">
    <property type="entry name" value="CLECT"/>
    <property type="match status" value="1"/>
</dbReference>
<dbReference type="CDD" id="cd00037">
    <property type="entry name" value="CLECT"/>
    <property type="match status" value="1"/>
</dbReference>
<dbReference type="InterPro" id="IPR001314">
    <property type="entry name" value="Peptidase_S1A"/>
</dbReference>
<dbReference type="FunFam" id="2.40.10.10:FF:000068">
    <property type="entry name" value="transmembrane protease serine 2"/>
    <property type="match status" value="1"/>
</dbReference>
<dbReference type="Pfam" id="PF00059">
    <property type="entry name" value="Lectin_C"/>
    <property type="match status" value="1"/>
</dbReference>
<keyword evidence="2" id="KW-0645">Protease</keyword>
<dbReference type="Pfam" id="PF00089">
    <property type="entry name" value="Trypsin"/>
    <property type="match status" value="1"/>
</dbReference>
<protein>
    <submittedName>
        <fullName evidence="6">Uncharacterized protein</fullName>
    </submittedName>
</protein>
<dbReference type="InterPro" id="IPR009003">
    <property type="entry name" value="Peptidase_S1_PA"/>
</dbReference>
<name>A0AAV2QK66_MEGNR</name>
<feature type="domain" description="C-type lectin" evidence="4">
    <location>
        <begin position="324"/>
        <end position="443"/>
    </location>
</feature>
<keyword evidence="1" id="KW-1015">Disulfide bond</keyword>
<dbReference type="InterPro" id="IPR001304">
    <property type="entry name" value="C-type_lectin-like"/>
</dbReference>
<dbReference type="PANTHER" id="PTHR24253:SF176">
    <property type="entry name" value="CORIN, ISOFORM B"/>
    <property type="match status" value="1"/>
</dbReference>
<dbReference type="SUPFAM" id="SSF50494">
    <property type="entry name" value="Trypsin-like serine proteases"/>
    <property type="match status" value="1"/>
</dbReference>
<evidence type="ECO:0000313" key="6">
    <source>
        <dbReference type="EMBL" id="CAL4084052.1"/>
    </source>
</evidence>
<dbReference type="PANTHER" id="PTHR24253">
    <property type="entry name" value="TRANSMEMBRANE PROTEASE SERINE"/>
    <property type="match status" value="1"/>
</dbReference>
<dbReference type="EMBL" id="CAXKWB010006720">
    <property type="protein sequence ID" value="CAL4084052.1"/>
    <property type="molecule type" value="Genomic_DNA"/>
</dbReference>
<dbReference type="SMART" id="SM00020">
    <property type="entry name" value="Tryp_SPc"/>
    <property type="match status" value="1"/>
</dbReference>
<dbReference type="InterPro" id="IPR043504">
    <property type="entry name" value="Peptidase_S1_PA_chymotrypsin"/>
</dbReference>
<evidence type="ECO:0000256" key="3">
    <source>
        <dbReference type="SAM" id="MobiDB-lite"/>
    </source>
</evidence>
<accession>A0AAV2QK66</accession>